<organism evidence="3">
    <name type="scientific">Colletotrichum graminicola (strain M1.001 / M2 / FGSC 10212)</name>
    <name type="common">Maize anthracnose fungus</name>
    <name type="synonym">Glomerella graminicola</name>
    <dbReference type="NCBI Taxonomy" id="645133"/>
    <lineage>
        <taxon>Eukaryota</taxon>
        <taxon>Fungi</taxon>
        <taxon>Dikarya</taxon>
        <taxon>Ascomycota</taxon>
        <taxon>Pezizomycotina</taxon>
        <taxon>Sordariomycetes</taxon>
        <taxon>Hypocreomycetidae</taxon>
        <taxon>Glomerellales</taxon>
        <taxon>Glomerellaceae</taxon>
        <taxon>Colletotrichum</taxon>
        <taxon>Colletotrichum graminicola species complex</taxon>
    </lineage>
</organism>
<dbReference type="EMBL" id="GG697338">
    <property type="protein sequence ID" value="EFQ27674.1"/>
    <property type="molecule type" value="Genomic_DNA"/>
</dbReference>
<accession>E3Q9Y6</accession>
<dbReference type="HOGENOM" id="CLU_023620_2_1_1"/>
<name>E3Q9Y6_COLGM</name>
<dbReference type="eggNOG" id="ENOG502QRDE">
    <property type="taxonomic scope" value="Eukaryota"/>
</dbReference>
<sequence length="272" mass="29601">MPGLWDVHTYFTGLDVITGFDTGLFNVLPGSNALRFRGLGPAIEKGRLVGSDVYSAITAMSITGGHGDQHGLSIRTVMRFAKCGGPWSIVDGADDFTEAVRLLVRRGARCIKADEKFKAIVEEAGRRRRAVAAHVIGKAGIMAALRAGVKSIEHVMYLDDEVADAMLEKGAIFVPTHHISYQLAIKRGIKIALGTDSAKELNWAVENGMMPRRHREGQDVTGGMAPLSRQLKEGYEADLISVAKNPLDDIEVLVKKENITHVWKGGKLFKSP</sequence>
<reference evidence="3" key="1">
    <citation type="journal article" date="2012" name="Nat. Genet.">
        <title>Lifestyle transitions in plant pathogenic Colletotrichum fungi deciphered by genome and transcriptome analyses.</title>
        <authorList>
            <person name="O'Connell R.J."/>
            <person name="Thon M.R."/>
            <person name="Hacquard S."/>
            <person name="Amyotte S.G."/>
            <person name="Kleemann J."/>
            <person name="Torres M.F."/>
            <person name="Damm U."/>
            <person name="Buiate E.A."/>
            <person name="Epstein L."/>
            <person name="Alkan N."/>
            <person name="Altmueller J."/>
            <person name="Alvarado-Balderrama L."/>
            <person name="Bauser C.A."/>
            <person name="Becker C."/>
            <person name="Birren B.W."/>
            <person name="Chen Z."/>
            <person name="Choi J."/>
            <person name="Crouch J.A."/>
            <person name="Duvick J.P."/>
            <person name="Farman M.A."/>
            <person name="Gan P."/>
            <person name="Heiman D."/>
            <person name="Henrissat B."/>
            <person name="Howard R.J."/>
            <person name="Kabbage M."/>
            <person name="Koch C."/>
            <person name="Kracher B."/>
            <person name="Kubo Y."/>
            <person name="Law A.D."/>
            <person name="Lebrun M.-H."/>
            <person name="Lee Y.-H."/>
            <person name="Miyara I."/>
            <person name="Moore N."/>
            <person name="Neumann U."/>
            <person name="Nordstroem K."/>
            <person name="Panaccione D.G."/>
            <person name="Panstruga R."/>
            <person name="Place M."/>
            <person name="Proctor R.H."/>
            <person name="Prusky D."/>
            <person name="Rech G."/>
            <person name="Reinhardt R."/>
            <person name="Rollins J.A."/>
            <person name="Rounsley S."/>
            <person name="Schardl C.L."/>
            <person name="Schwartz D.C."/>
            <person name="Shenoy N."/>
            <person name="Shirasu K."/>
            <person name="Sikhakolli U.R."/>
            <person name="Stueber K."/>
            <person name="Sukno S.A."/>
            <person name="Sweigard J.A."/>
            <person name="Takano Y."/>
            <person name="Takahara H."/>
            <person name="Trail F."/>
            <person name="van der Does H.C."/>
            <person name="Voll L.M."/>
            <person name="Will I."/>
            <person name="Young S."/>
            <person name="Zeng Q."/>
            <person name="Zhang J."/>
            <person name="Zhou S."/>
            <person name="Dickman M.B."/>
            <person name="Schulze-Lefert P."/>
            <person name="Ver Loren van Themaat E."/>
            <person name="Ma L.-J."/>
            <person name="Vaillancourt L.J."/>
        </authorList>
    </citation>
    <scope>NUCLEOTIDE SEQUENCE [LARGE SCALE GENOMIC DNA]</scope>
    <source>
        <strain evidence="3">M1.001 / M2 / FGSC 10212</strain>
    </source>
</reference>
<evidence type="ECO:0000313" key="2">
    <source>
        <dbReference type="EMBL" id="EFQ27674.1"/>
    </source>
</evidence>
<dbReference type="Gene3D" id="2.30.40.10">
    <property type="entry name" value="Urease, subunit C, domain 1"/>
    <property type="match status" value="1"/>
</dbReference>
<dbReference type="OrthoDB" id="194468at2759"/>
<evidence type="ECO:0000259" key="1">
    <source>
        <dbReference type="Pfam" id="PF01979"/>
    </source>
</evidence>
<proteinExistence type="predicted"/>
<keyword evidence="3" id="KW-1185">Reference proteome</keyword>
<dbReference type="SUPFAM" id="SSF51556">
    <property type="entry name" value="Metallo-dependent hydrolases"/>
    <property type="match status" value="1"/>
</dbReference>
<dbReference type="STRING" id="645133.E3Q9Y6"/>
<dbReference type="RefSeq" id="XP_008091694.1">
    <property type="nucleotide sequence ID" value="XM_008093503.1"/>
</dbReference>
<dbReference type="Gene3D" id="3.20.20.140">
    <property type="entry name" value="Metal-dependent hydrolases"/>
    <property type="match status" value="1"/>
</dbReference>
<dbReference type="InterPro" id="IPR011059">
    <property type="entry name" value="Metal-dep_hydrolase_composite"/>
</dbReference>
<dbReference type="InterPro" id="IPR006680">
    <property type="entry name" value="Amidohydro-rel"/>
</dbReference>
<dbReference type="InterPro" id="IPR051781">
    <property type="entry name" value="Metallo-dep_Hydrolase"/>
</dbReference>
<dbReference type="Proteomes" id="UP000008782">
    <property type="component" value="Unassembled WGS sequence"/>
</dbReference>
<dbReference type="SUPFAM" id="SSF51338">
    <property type="entry name" value="Composite domain of metallo-dependent hydrolases"/>
    <property type="match status" value="1"/>
</dbReference>
<keyword evidence="2" id="KW-0378">Hydrolase</keyword>
<dbReference type="GeneID" id="24408183"/>
<dbReference type="AlphaFoldDB" id="E3Q9Y6"/>
<dbReference type="GO" id="GO:0016810">
    <property type="term" value="F:hydrolase activity, acting on carbon-nitrogen (but not peptide) bonds"/>
    <property type="evidence" value="ECO:0007669"/>
    <property type="project" value="InterPro"/>
</dbReference>
<protein>
    <submittedName>
        <fullName evidence="2">Amidohydrolase</fullName>
    </submittedName>
</protein>
<dbReference type="Pfam" id="PF01979">
    <property type="entry name" value="Amidohydro_1"/>
    <property type="match status" value="1"/>
</dbReference>
<dbReference type="VEuPathDB" id="FungiDB:GLRG_02818"/>
<dbReference type="PANTHER" id="PTHR43135:SF3">
    <property type="entry name" value="ALPHA-D-RIBOSE 1-METHYLPHOSPHONATE 5-TRIPHOSPHATE DIPHOSPHATASE"/>
    <property type="match status" value="1"/>
</dbReference>
<gene>
    <name evidence="2" type="ORF">GLRG_02818</name>
</gene>
<dbReference type="InterPro" id="IPR032466">
    <property type="entry name" value="Metal_Hydrolase"/>
</dbReference>
<evidence type="ECO:0000313" key="3">
    <source>
        <dbReference type="Proteomes" id="UP000008782"/>
    </source>
</evidence>
<feature type="domain" description="Amidohydrolase-related" evidence="1">
    <location>
        <begin position="114"/>
        <end position="225"/>
    </location>
</feature>
<dbReference type="PANTHER" id="PTHR43135">
    <property type="entry name" value="ALPHA-D-RIBOSE 1-METHYLPHOSPHONATE 5-TRIPHOSPHATE DIPHOSPHATASE"/>
    <property type="match status" value="1"/>
</dbReference>